<evidence type="ECO:0000256" key="1">
    <source>
        <dbReference type="SAM" id="Phobius"/>
    </source>
</evidence>
<keyword evidence="3" id="KW-1185">Reference proteome</keyword>
<keyword evidence="1" id="KW-0472">Membrane</keyword>
<sequence>MRSRGQDWLVDQLMRDGVVAHSDVERALRQTDRAHYVDSGIPLAYIYQAGGLLCCAAGTLVARAVQEK</sequence>
<keyword evidence="1" id="KW-0812">Transmembrane</keyword>
<accession>E1ZB27</accession>
<organism evidence="3">
    <name type="scientific">Chlorella variabilis</name>
    <name type="common">Green alga</name>
    <dbReference type="NCBI Taxonomy" id="554065"/>
    <lineage>
        <taxon>Eukaryota</taxon>
        <taxon>Viridiplantae</taxon>
        <taxon>Chlorophyta</taxon>
        <taxon>core chlorophytes</taxon>
        <taxon>Trebouxiophyceae</taxon>
        <taxon>Chlorellales</taxon>
        <taxon>Chlorellaceae</taxon>
        <taxon>Chlorella clade</taxon>
        <taxon>Chlorella</taxon>
    </lineage>
</organism>
<proteinExistence type="predicted"/>
<reference evidence="2 3" key="1">
    <citation type="journal article" date="2010" name="Plant Cell">
        <title>The Chlorella variabilis NC64A genome reveals adaptation to photosymbiosis, coevolution with viruses, and cryptic sex.</title>
        <authorList>
            <person name="Blanc G."/>
            <person name="Duncan G."/>
            <person name="Agarkova I."/>
            <person name="Borodovsky M."/>
            <person name="Gurnon J."/>
            <person name="Kuo A."/>
            <person name="Lindquist E."/>
            <person name="Lucas S."/>
            <person name="Pangilinan J."/>
            <person name="Polle J."/>
            <person name="Salamov A."/>
            <person name="Terry A."/>
            <person name="Yamada T."/>
            <person name="Dunigan D.D."/>
            <person name="Grigoriev I.V."/>
            <person name="Claverie J.M."/>
            <person name="Van Etten J.L."/>
        </authorList>
    </citation>
    <scope>NUCLEOTIDE SEQUENCE [LARGE SCALE GENOMIC DNA]</scope>
    <source>
        <strain evidence="2 3">NC64A</strain>
    </source>
</reference>
<keyword evidence="1" id="KW-1133">Transmembrane helix</keyword>
<evidence type="ECO:0000313" key="2">
    <source>
        <dbReference type="EMBL" id="EFN57156.1"/>
    </source>
</evidence>
<protein>
    <submittedName>
        <fullName evidence="2">Uncharacterized protein</fullName>
    </submittedName>
</protein>
<dbReference type="Proteomes" id="UP000008141">
    <property type="component" value="Unassembled WGS sequence"/>
</dbReference>
<dbReference type="RefSeq" id="XP_005849258.1">
    <property type="nucleotide sequence ID" value="XM_005849196.1"/>
</dbReference>
<dbReference type="InterPro" id="IPR029063">
    <property type="entry name" value="SAM-dependent_MTases_sf"/>
</dbReference>
<dbReference type="InParanoid" id="E1ZB27"/>
<name>E1ZB27_CHLVA</name>
<evidence type="ECO:0000313" key="3">
    <source>
        <dbReference type="Proteomes" id="UP000008141"/>
    </source>
</evidence>
<dbReference type="EMBL" id="GL433840">
    <property type="protein sequence ID" value="EFN57156.1"/>
    <property type="molecule type" value="Genomic_DNA"/>
</dbReference>
<dbReference type="OrthoDB" id="73890at2759"/>
<dbReference type="Gene3D" id="3.40.50.150">
    <property type="entry name" value="Vaccinia Virus protein VP39"/>
    <property type="match status" value="1"/>
</dbReference>
<dbReference type="KEGG" id="cvr:CHLNCDRAFT_143507"/>
<dbReference type="AlphaFoldDB" id="E1ZB27"/>
<feature type="transmembrane region" description="Helical" evidence="1">
    <location>
        <begin position="45"/>
        <end position="65"/>
    </location>
</feature>
<dbReference type="GeneID" id="17356602"/>
<gene>
    <name evidence="2" type="ORF">CHLNCDRAFT_143507</name>
</gene>